<sequence>MISRRNFVNGLAAGVATSAFTSTAKSYAQILGANDRLNFAINGLNGRGYAHLSSLHANSKTARVAYVCDVDSRILAKFSARAEQVLGYAPKAEGDFRHMLESKDVDAITVATPDHWHTPLAVLGLKAGKHVYVEKPSSQNPREGELLVAAQTKYGKLVQVGDQQRSSAYTIKMIQQIHDGLIGEAYMAKAWYANTRGATHYGEPSSAPPELNWDLWQGPAPRSEYRANIHPYNWHWLRRYGTGETLNNGTHEVDVCRWALQAEIPQAVTASGSCYQEKDDWQFYDTLITNFEYPDKLISWEGRSRQGMRVYDRDRGSCIMGTKGSVVIDRGGYDVYDWKGKQTDTFRTGHETTTGDLVGADSMTDAHFANFIAAIRGEEKLNSPIPVANVTVTMLLLSNVAWFVNRMLRVDTETGHILKDEEAMKYWGRTYEPGWEVTV</sequence>
<dbReference type="GO" id="GO:0000166">
    <property type="term" value="F:nucleotide binding"/>
    <property type="evidence" value="ECO:0007669"/>
    <property type="project" value="InterPro"/>
</dbReference>
<feature type="domain" description="GFO/IDH/MocA-like oxidoreductase" evidence="2">
    <location>
        <begin position="223"/>
        <end position="326"/>
    </location>
</feature>
<accession>A0A2N9LSA7</accession>
<dbReference type="SUPFAM" id="SSF51735">
    <property type="entry name" value="NAD(P)-binding Rossmann-fold domains"/>
    <property type="match status" value="1"/>
</dbReference>
<evidence type="ECO:0000313" key="4">
    <source>
        <dbReference type="Proteomes" id="UP000239735"/>
    </source>
</evidence>
<dbReference type="InterPro" id="IPR050463">
    <property type="entry name" value="Gfo/Idh/MocA_oxidrdct_glycsds"/>
</dbReference>
<dbReference type="PANTHER" id="PTHR43818:SF5">
    <property type="entry name" value="OXIDOREDUCTASE FAMILY PROTEIN"/>
    <property type="match status" value="1"/>
</dbReference>
<dbReference type="OrthoDB" id="9792935at2"/>
<organism evidence="3 4">
    <name type="scientific">Candidatus Sulfuritelmatomonas gaucii</name>
    <dbReference type="NCBI Taxonomy" id="2043161"/>
    <lineage>
        <taxon>Bacteria</taxon>
        <taxon>Pseudomonadati</taxon>
        <taxon>Acidobacteriota</taxon>
        <taxon>Terriglobia</taxon>
        <taxon>Terriglobales</taxon>
        <taxon>Acidobacteriaceae</taxon>
        <taxon>Candidatus Sulfuritelmatomonas</taxon>
    </lineage>
</organism>
<dbReference type="Pfam" id="PF22725">
    <property type="entry name" value="GFO_IDH_MocA_C3"/>
    <property type="match status" value="1"/>
</dbReference>
<evidence type="ECO:0000259" key="1">
    <source>
        <dbReference type="Pfam" id="PF01408"/>
    </source>
</evidence>
<dbReference type="Gene3D" id="3.40.50.720">
    <property type="entry name" value="NAD(P)-binding Rossmann-like Domain"/>
    <property type="match status" value="1"/>
</dbReference>
<dbReference type="Pfam" id="PF01408">
    <property type="entry name" value="GFO_IDH_MocA"/>
    <property type="match status" value="1"/>
</dbReference>
<evidence type="ECO:0000313" key="3">
    <source>
        <dbReference type="EMBL" id="SPE26126.1"/>
    </source>
</evidence>
<dbReference type="InterPro" id="IPR006311">
    <property type="entry name" value="TAT_signal"/>
</dbReference>
<dbReference type="SUPFAM" id="SSF55347">
    <property type="entry name" value="Glyceraldehyde-3-phosphate dehydrogenase-like, C-terminal domain"/>
    <property type="match status" value="1"/>
</dbReference>
<dbReference type="EMBL" id="OKRB01000112">
    <property type="protein sequence ID" value="SPE26126.1"/>
    <property type="molecule type" value="Genomic_DNA"/>
</dbReference>
<dbReference type="PROSITE" id="PS51318">
    <property type="entry name" value="TAT"/>
    <property type="match status" value="1"/>
</dbReference>
<proteinExistence type="predicted"/>
<gene>
    <name evidence="3" type="ORF">SBA5_530001</name>
</gene>
<dbReference type="PANTHER" id="PTHR43818">
    <property type="entry name" value="BCDNA.GH03377"/>
    <property type="match status" value="1"/>
</dbReference>
<dbReference type="Gene3D" id="3.30.360.10">
    <property type="entry name" value="Dihydrodipicolinate Reductase, domain 2"/>
    <property type="match status" value="1"/>
</dbReference>
<name>A0A2N9LSA7_9BACT</name>
<dbReference type="Proteomes" id="UP000239735">
    <property type="component" value="Unassembled WGS sequence"/>
</dbReference>
<dbReference type="InterPro" id="IPR055170">
    <property type="entry name" value="GFO_IDH_MocA-like_dom"/>
</dbReference>
<reference evidence="4" key="1">
    <citation type="submission" date="2018-02" db="EMBL/GenBank/DDBJ databases">
        <authorList>
            <person name="Hausmann B."/>
        </authorList>
    </citation>
    <scope>NUCLEOTIDE SEQUENCE [LARGE SCALE GENOMIC DNA]</scope>
    <source>
        <strain evidence="4">Peat soil MAG SbA5</strain>
    </source>
</reference>
<dbReference type="InterPro" id="IPR000683">
    <property type="entry name" value="Gfo/Idh/MocA-like_OxRdtase_N"/>
</dbReference>
<dbReference type="InterPro" id="IPR036291">
    <property type="entry name" value="NAD(P)-bd_dom_sf"/>
</dbReference>
<feature type="domain" description="Gfo/Idh/MocA-like oxidoreductase N-terminal" evidence="1">
    <location>
        <begin position="37"/>
        <end position="161"/>
    </location>
</feature>
<protein>
    <submittedName>
        <fullName evidence="3">Oxidoreductase domain protein</fullName>
    </submittedName>
</protein>
<dbReference type="AlphaFoldDB" id="A0A2N9LSA7"/>
<evidence type="ECO:0000259" key="2">
    <source>
        <dbReference type="Pfam" id="PF22725"/>
    </source>
</evidence>